<dbReference type="EMBL" id="QKZK01000052">
    <property type="protein sequence ID" value="PZX10516.1"/>
    <property type="molecule type" value="Genomic_DNA"/>
</dbReference>
<reference evidence="1 2" key="1">
    <citation type="submission" date="2018-06" db="EMBL/GenBank/DDBJ databases">
        <title>Genomic Encyclopedia of Archaeal and Bacterial Type Strains, Phase II (KMG-II): from individual species to whole genera.</title>
        <authorList>
            <person name="Goeker M."/>
        </authorList>
    </citation>
    <scope>NUCLEOTIDE SEQUENCE [LARGE SCALE GENOMIC DNA]</scope>
    <source>
        <strain evidence="1 2">DSM 6779</strain>
    </source>
</reference>
<organism evidence="1 2">
    <name type="scientific">Breznakibacter xylanolyticus</name>
    <dbReference type="NCBI Taxonomy" id="990"/>
    <lineage>
        <taxon>Bacteria</taxon>
        <taxon>Pseudomonadati</taxon>
        <taxon>Bacteroidota</taxon>
        <taxon>Bacteroidia</taxon>
        <taxon>Marinilabiliales</taxon>
        <taxon>Marinilabiliaceae</taxon>
        <taxon>Breznakibacter</taxon>
    </lineage>
</organism>
<comment type="caution">
    <text evidence="1">The sequence shown here is derived from an EMBL/GenBank/DDBJ whole genome shotgun (WGS) entry which is preliminary data.</text>
</comment>
<gene>
    <name evidence="1" type="ORF">LX69_03366</name>
</gene>
<dbReference type="Proteomes" id="UP000249239">
    <property type="component" value="Unassembled WGS sequence"/>
</dbReference>
<sequence>MIFQVRRSRIEVEEWEEWRSVRVEECKRVRVEECKSGGVEKWRGGEV</sequence>
<proteinExistence type="predicted"/>
<dbReference type="AlphaFoldDB" id="A0A2W7NBU3"/>
<keyword evidence="2" id="KW-1185">Reference proteome</keyword>
<accession>A0A2W7NBU3</accession>
<evidence type="ECO:0000313" key="1">
    <source>
        <dbReference type="EMBL" id="PZX10516.1"/>
    </source>
</evidence>
<evidence type="ECO:0000313" key="2">
    <source>
        <dbReference type="Proteomes" id="UP000249239"/>
    </source>
</evidence>
<protein>
    <submittedName>
        <fullName evidence="1">Uncharacterized protein</fullName>
    </submittedName>
</protein>
<name>A0A2W7NBU3_9BACT</name>